<reference evidence="3 4" key="1">
    <citation type="submission" date="2024-10" db="EMBL/GenBank/DDBJ databases">
        <authorList>
            <person name="Topkara A.R."/>
            <person name="Saygin H."/>
        </authorList>
    </citation>
    <scope>NUCLEOTIDE SEQUENCE [LARGE SCALE GENOMIC DNA]</scope>
    <source>
        <strain evidence="3 4">M3C6</strain>
    </source>
</reference>
<comment type="caution">
    <text evidence="3">The sequence shown here is derived from an EMBL/GenBank/DDBJ whole genome shotgun (WGS) entry which is preliminary data.</text>
</comment>
<keyword evidence="4" id="KW-1185">Reference proteome</keyword>
<dbReference type="EMBL" id="JBICRM010000003">
    <property type="protein sequence ID" value="MFG1702634.1"/>
    <property type="molecule type" value="Genomic_DNA"/>
</dbReference>
<name>A0ABW7A5N3_9ACTN</name>
<protein>
    <submittedName>
        <fullName evidence="3">Carboxylesterase family protein</fullName>
    </submittedName>
</protein>
<dbReference type="RefSeq" id="WP_393162575.1">
    <property type="nucleotide sequence ID" value="NZ_JBICRM010000003.1"/>
</dbReference>
<organism evidence="3 4">
    <name type="scientific">Nonomuraea marmarensis</name>
    <dbReference type="NCBI Taxonomy" id="3351344"/>
    <lineage>
        <taxon>Bacteria</taxon>
        <taxon>Bacillati</taxon>
        <taxon>Actinomycetota</taxon>
        <taxon>Actinomycetes</taxon>
        <taxon>Streptosporangiales</taxon>
        <taxon>Streptosporangiaceae</taxon>
        <taxon>Nonomuraea</taxon>
    </lineage>
</organism>
<dbReference type="Proteomes" id="UP001603978">
    <property type="component" value="Unassembled WGS sequence"/>
</dbReference>
<dbReference type="PANTHER" id="PTHR11559">
    <property type="entry name" value="CARBOXYLESTERASE"/>
    <property type="match status" value="1"/>
</dbReference>
<feature type="region of interest" description="Disordered" evidence="1">
    <location>
        <begin position="62"/>
        <end position="103"/>
    </location>
</feature>
<dbReference type="Pfam" id="PF00135">
    <property type="entry name" value="COesterase"/>
    <property type="match status" value="1"/>
</dbReference>
<dbReference type="SUPFAM" id="SSF53474">
    <property type="entry name" value="alpha/beta-Hydrolases"/>
    <property type="match status" value="1"/>
</dbReference>
<evidence type="ECO:0000259" key="2">
    <source>
        <dbReference type="Pfam" id="PF00135"/>
    </source>
</evidence>
<proteinExistence type="predicted"/>
<sequence>MATVEFFEAEVPTTAGAVRGRAEDGLAVFRGIPFAQPPVGDARFAAPRPVRAWEGVREAFSFGPPPPQEAGFAGRSGVVDAPTGDDWLTVNVWTPDPDPAAGR</sequence>
<evidence type="ECO:0000313" key="4">
    <source>
        <dbReference type="Proteomes" id="UP001603978"/>
    </source>
</evidence>
<dbReference type="InterPro" id="IPR002018">
    <property type="entry name" value="CarbesteraseB"/>
</dbReference>
<evidence type="ECO:0000256" key="1">
    <source>
        <dbReference type="SAM" id="MobiDB-lite"/>
    </source>
</evidence>
<dbReference type="Gene3D" id="3.40.50.1820">
    <property type="entry name" value="alpha/beta hydrolase"/>
    <property type="match status" value="1"/>
</dbReference>
<gene>
    <name evidence="3" type="ORF">ACFLIM_05520</name>
</gene>
<feature type="domain" description="Carboxylesterase type B" evidence="2">
    <location>
        <begin position="9"/>
        <end position="98"/>
    </location>
</feature>
<dbReference type="InterPro" id="IPR050309">
    <property type="entry name" value="Type-B_Carboxylest/Lipase"/>
</dbReference>
<accession>A0ABW7A5N3</accession>
<dbReference type="InterPro" id="IPR029058">
    <property type="entry name" value="AB_hydrolase_fold"/>
</dbReference>
<evidence type="ECO:0000313" key="3">
    <source>
        <dbReference type="EMBL" id="MFG1702634.1"/>
    </source>
</evidence>